<reference evidence="1" key="1">
    <citation type="submission" date="2022-04" db="EMBL/GenBank/DDBJ databases">
        <title>Jade perch genome.</title>
        <authorList>
            <person name="Chao B."/>
        </authorList>
    </citation>
    <scope>NUCLEOTIDE SEQUENCE</scope>
    <source>
        <strain evidence="1">CB-2022</strain>
    </source>
</reference>
<proteinExistence type="predicted"/>
<protein>
    <submittedName>
        <fullName evidence="1">Uncharacterized protein</fullName>
    </submittedName>
</protein>
<evidence type="ECO:0000313" key="2">
    <source>
        <dbReference type="Proteomes" id="UP000831701"/>
    </source>
</evidence>
<accession>A0ACB8WU04</accession>
<keyword evidence="2" id="KW-1185">Reference proteome</keyword>
<sequence>MEREREGSRLDAAAAAVHLAAQTAGSSGDTCGRSGAQHLLLLRQEGEEGYHQLLYSHPVASVITNGQQSEFFSLNTGTRQGYSLSPLLFAIAIEPLAAALSFFSLGKMGQKRDLTDSEKSKTLSEGCSTLEIAKILGRHHRTIKCFVANTQKGCKKRVYERNVKLPGTKREATRNPLSSSAVIFQNCNLPGVSKKYKVFSSQRHGQGKKG</sequence>
<dbReference type="Proteomes" id="UP000831701">
    <property type="component" value="Chromosome 6"/>
</dbReference>
<comment type="caution">
    <text evidence="1">The sequence shown here is derived from an EMBL/GenBank/DDBJ whole genome shotgun (WGS) entry which is preliminary data.</text>
</comment>
<evidence type="ECO:0000313" key="1">
    <source>
        <dbReference type="EMBL" id="KAI3371517.1"/>
    </source>
</evidence>
<organism evidence="1 2">
    <name type="scientific">Scortum barcoo</name>
    <name type="common">barcoo grunter</name>
    <dbReference type="NCBI Taxonomy" id="214431"/>
    <lineage>
        <taxon>Eukaryota</taxon>
        <taxon>Metazoa</taxon>
        <taxon>Chordata</taxon>
        <taxon>Craniata</taxon>
        <taxon>Vertebrata</taxon>
        <taxon>Euteleostomi</taxon>
        <taxon>Actinopterygii</taxon>
        <taxon>Neopterygii</taxon>
        <taxon>Teleostei</taxon>
        <taxon>Neoteleostei</taxon>
        <taxon>Acanthomorphata</taxon>
        <taxon>Eupercaria</taxon>
        <taxon>Centrarchiformes</taxon>
        <taxon>Terapontoidei</taxon>
        <taxon>Terapontidae</taxon>
        <taxon>Scortum</taxon>
    </lineage>
</organism>
<dbReference type="EMBL" id="CM041536">
    <property type="protein sequence ID" value="KAI3371517.1"/>
    <property type="molecule type" value="Genomic_DNA"/>
</dbReference>
<gene>
    <name evidence="1" type="ORF">L3Q82_024104</name>
</gene>
<name>A0ACB8WU04_9TELE</name>